<dbReference type="OrthoDB" id="17212at2759"/>
<dbReference type="InterPro" id="IPR012677">
    <property type="entry name" value="Nucleotide-bd_a/b_plait_sf"/>
</dbReference>
<name>A0A1D1UZ69_RAMVA</name>
<dbReference type="Proteomes" id="UP000186922">
    <property type="component" value="Unassembled WGS sequence"/>
</dbReference>
<protein>
    <recommendedName>
        <fullName evidence="5">Calcipressin</fullName>
    </recommendedName>
</protein>
<dbReference type="EMBL" id="BDGG01000003">
    <property type="protein sequence ID" value="GAU94906.1"/>
    <property type="molecule type" value="Genomic_DNA"/>
</dbReference>
<dbReference type="GO" id="GO:0019722">
    <property type="term" value="P:calcium-mediated signaling"/>
    <property type="evidence" value="ECO:0007669"/>
    <property type="project" value="InterPro"/>
</dbReference>
<dbReference type="GO" id="GO:0003676">
    <property type="term" value="F:nucleic acid binding"/>
    <property type="evidence" value="ECO:0007669"/>
    <property type="project" value="InterPro"/>
</dbReference>
<dbReference type="STRING" id="947166.A0A1D1UZ69"/>
<comment type="caution">
    <text evidence="3">The sequence shown here is derived from an EMBL/GenBank/DDBJ whole genome shotgun (WGS) entry which is preliminary data.</text>
</comment>
<evidence type="ECO:0008006" key="5">
    <source>
        <dbReference type="Google" id="ProtNLM"/>
    </source>
</evidence>
<dbReference type="PANTHER" id="PTHR10300">
    <property type="entry name" value="CALCIPRESSIN"/>
    <property type="match status" value="1"/>
</dbReference>
<accession>A0A1D1UZ69</accession>
<organism evidence="3 4">
    <name type="scientific">Ramazzottius varieornatus</name>
    <name type="common">Water bear</name>
    <name type="synonym">Tardigrade</name>
    <dbReference type="NCBI Taxonomy" id="947166"/>
    <lineage>
        <taxon>Eukaryota</taxon>
        <taxon>Metazoa</taxon>
        <taxon>Ecdysozoa</taxon>
        <taxon>Tardigrada</taxon>
        <taxon>Eutardigrada</taxon>
        <taxon>Parachela</taxon>
        <taxon>Hypsibioidea</taxon>
        <taxon>Ramazzottiidae</taxon>
        <taxon>Ramazzottius</taxon>
    </lineage>
</organism>
<feature type="region of interest" description="Disordered" evidence="2">
    <location>
        <begin position="213"/>
        <end position="250"/>
    </location>
</feature>
<dbReference type="InterPro" id="IPR035979">
    <property type="entry name" value="RBD_domain_sf"/>
</dbReference>
<dbReference type="GO" id="GO:0008597">
    <property type="term" value="F:calcium-dependent protein serine/threonine phosphatase regulator activity"/>
    <property type="evidence" value="ECO:0007669"/>
    <property type="project" value="TreeGrafter"/>
</dbReference>
<feature type="compositionally biased region" description="Polar residues" evidence="2">
    <location>
        <begin position="27"/>
        <end position="37"/>
    </location>
</feature>
<evidence type="ECO:0000313" key="3">
    <source>
        <dbReference type="EMBL" id="GAU94906.1"/>
    </source>
</evidence>
<comment type="similarity">
    <text evidence="1">Belongs to the RCAN family.</text>
</comment>
<dbReference type="InterPro" id="IPR006931">
    <property type="entry name" value="Calcipressin"/>
</dbReference>
<proteinExistence type="inferred from homology"/>
<sequence>MKMDGLGDGGEDQQEHYQDNRAPRVPSQMSTDSHETCLSSGEIPTSSILVTNMDQAVFCDRETMDMFEHLIRSFDANARIYYFKSFSRARVDLDSIGTAVEAKRSLHGLGFGQRLLECYFFRDLLLGRKNADLLELPPMEKQFLISPPASPPVGWEPVREEEPVIDSRLIAALAALQPGESHELHPGADDKNIPAIFLLPCQEGDEDARRVLTADSSLELSDDEYSRSVPRPQITQTRRPPSVPRENDWS</sequence>
<dbReference type="GO" id="GO:0005634">
    <property type="term" value="C:nucleus"/>
    <property type="evidence" value="ECO:0007669"/>
    <property type="project" value="TreeGrafter"/>
</dbReference>
<evidence type="ECO:0000256" key="2">
    <source>
        <dbReference type="SAM" id="MobiDB-lite"/>
    </source>
</evidence>
<feature type="compositionally biased region" description="Low complexity" evidence="2">
    <location>
        <begin position="230"/>
        <end position="240"/>
    </location>
</feature>
<dbReference type="Gene3D" id="3.30.70.330">
    <property type="match status" value="1"/>
</dbReference>
<feature type="region of interest" description="Disordered" evidence="2">
    <location>
        <begin position="1"/>
        <end position="37"/>
    </location>
</feature>
<dbReference type="GO" id="GO:0005737">
    <property type="term" value="C:cytoplasm"/>
    <property type="evidence" value="ECO:0007669"/>
    <property type="project" value="TreeGrafter"/>
</dbReference>
<dbReference type="AlphaFoldDB" id="A0A1D1UZ69"/>
<dbReference type="PANTHER" id="PTHR10300:SF14">
    <property type="entry name" value="PROTEIN SARAH"/>
    <property type="match status" value="1"/>
</dbReference>
<evidence type="ECO:0000313" key="4">
    <source>
        <dbReference type="Proteomes" id="UP000186922"/>
    </source>
</evidence>
<evidence type="ECO:0000256" key="1">
    <source>
        <dbReference type="ARBA" id="ARBA00008209"/>
    </source>
</evidence>
<gene>
    <name evidence="3" type="primary">RvY_06605-1</name>
    <name evidence="3" type="synonym">RvY_06605.1</name>
    <name evidence="3" type="ORF">RvY_06605</name>
</gene>
<reference evidence="3 4" key="1">
    <citation type="journal article" date="2016" name="Nat. Commun.">
        <title>Extremotolerant tardigrade genome and improved radiotolerance of human cultured cells by tardigrade-unique protein.</title>
        <authorList>
            <person name="Hashimoto T."/>
            <person name="Horikawa D.D."/>
            <person name="Saito Y."/>
            <person name="Kuwahara H."/>
            <person name="Kozuka-Hata H."/>
            <person name="Shin-I T."/>
            <person name="Minakuchi Y."/>
            <person name="Ohishi K."/>
            <person name="Motoyama A."/>
            <person name="Aizu T."/>
            <person name="Enomoto A."/>
            <person name="Kondo K."/>
            <person name="Tanaka S."/>
            <person name="Hara Y."/>
            <person name="Koshikawa S."/>
            <person name="Sagara H."/>
            <person name="Miura T."/>
            <person name="Yokobori S."/>
            <person name="Miyagawa K."/>
            <person name="Suzuki Y."/>
            <person name="Kubo T."/>
            <person name="Oyama M."/>
            <person name="Kohara Y."/>
            <person name="Fujiyama A."/>
            <person name="Arakawa K."/>
            <person name="Katayama T."/>
            <person name="Toyoda A."/>
            <person name="Kunieda T."/>
        </authorList>
    </citation>
    <scope>NUCLEOTIDE SEQUENCE [LARGE SCALE GENOMIC DNA]</scope>
    <source>
        <strain evidence="3 4">YOKOZUNA-1</strain>
    </source>
</reference>
<dbReference type="SUPFAM" id="SSF54928">
    <property type="entry name" value="RNA-binding domain, RBD"/>
    <property type="match status" value="1"/>
</dbReference>
<dbReference type="Pfam" id="PF04847">
    <property type="entry name" value="Calcipressin"/>
    <property type="match status" value="1"/>
</dbReference>
<keyword evidence="4" id="KW-1185">Reference proteome</keyword>
<feature type="compositionally biased region" description="Basic and acidic residues" evidence="2">
    <location>
        <begin position="13"/>
        <end position="22"/>
    </location>
</feature>